<evidence type="ECO:0000256" key="3">
    <source>
        <dbReference type="ARBA" id="ARBA00011233"/>
    </source>
</evidence>
<dbReference type="GO" id="GO:0016829">
    <property type="term" value="F:lyase activity"/>
    <property type="evidence" value="ECO:0007669"/>
    <property type="project" value="UniProtKB-KW"/>
</dbReference>
<evidence type="ECO:0000256" key="2">
    <source>
        <dbReference type="ARBA" id="ARBA00006906"/>
    </source>
</evidence>
<reference evidence="6 7" key="1">
    <citation type="submission" date="2016-10" db="EMBL/GenBank/DDBJ databases">
        <authorList>
            <person name="de Groot N.N."/>
        </authorList>
    </citation>
    <scope>NUCLEOTIDE SEQUENCE [LARGE SCALE GENOMIC DNA]</scope>
    <source>
        <strain evidence="6 7">DSM 15827</strain>
    </source>
</reference>
<dbReference type="CDD" id="cd00452">
    <property type="entry name" value="KDPG_aldolase"/>
    <property type="match status" value="1"/>
</dbReference>
<dbReference type="OrthoDB" id="9802667at2"/>
<keyword evidence="7" id="KW-1185">Reference proteome</keyword>
<keyword evidence="4" id="KW-0456">Lyase</keyword>
<sequence>MEKQKDFDDLIQSHRLIPLYTVHELSCIDRLSKILIKSELLLIEVALRTPKALEAIRLLSKSKKICVGAGTVRSVDDVKKAVTAGAKFIVCPSVNSEVIEYCINNHIAVYPGIATPTELQLVWQYGLRVAKFFPAEAYGGVPTIKALSGPYYDMKFLPTGGIDSHNYQEYLSLDAVAAVGGSFIISEKMLFQKDDSSIIAYITHLLEN</sequence>
<comment type="subunit">
    <text evidence="3">Homotrimer.</text>
</comment>
<dbReference type="PANTHER" id="PTHR30246:SF1">
    <property type="entry name" value="2-DEHYDRO-3-DEOXY-6-PHOSPHOGALACTONATE ALDOLASE-RELATED"/>
    <property type="match status" value="1"/>
</dbReference>
<dbReference type="PANTHER" id="PTHR30246">
    <property type="entry name" value="2-KETO-3-DEOXY-6-PHOSPHOGLUCONATE ALDOLASE"/>
    <property type="match status" value="1"/>
</dbReference>
<dbReference type="SUPFAM" id="SSF51569">
    <property type="entry name" value="Aldolase"/>
    <property type="match status" value="1"/>
</dbReference>
<evidence type="ECO:0000256" key="1">
    <source>
        <dbReference type="ARBA" id="ARBA00004761"/>
    </source>
</evidence>
<protein>
    <submittedName>
        <fullName evidence="6">2-keto-3-deoxy-phosphogluconate aldolase</fullName>
    </submittedName>
</protein>
<dbReference type="NCBIfam" id="TIGR01182">
    <property type="entry name" value="eda"/>
    <property type="match status" value="1"/>
</dbReference>
<comment type="pathway">
    <text evidence="1">Carbohydrate acid metabolism.</text>
</comment>
<dbReference type="Pfam" id="PF01081">
    <property type="entry name" value="Aldolase"/>
    <property type="match status" value="1"/>
</dbReference>
<dbReference type="AlphaFoldDB" id="A0A1H9P4W0"/>
<evidence type="ECO:0000313" key="7">
    <source>
        <dbReference type="Proteomes" id="UP000198556"/>
    </source>
</evidence>
<evidence type="ECO:0000256" key="5">
    <source>
        <dbReference type="ARBA" id="ARBA00023277"/>
    </source>
</evidence>
<keyword evidence="5" id="KW-0119">Carbohydrate metabolism</keyword>
<evidence type="ECO:0000313" key="6">
    <source>
        <dbReference type="EMBL" id="SER43117.1"/>
    </source>
</evidence>
<dbReference type="Proteomes" id="UP000198556">
    <property type="component" value="Unassembled WGS sequence"/>
</dbReference>
<evidence type="ECO:0000256" key="4">
    <source>
        <dbReference type="ARBA" id="ARBA00023239"/>
    </source>
</evidence>
<comment type="similarity">
    <text evidence="2">Belongs to the KHG/KDPG aldolase family.</text>
</comment>
<dbReference type="STRING" id="137733.SAMN05421767_15019"/>
<dbReference type="InterPro" id="IPR000887">
    <property type="entry name" value="Aldlse_KDPG_KHG"/>
</dbReference>
<dbReference type="EMBL" id="FOGF01000050">
    <property type="protein sequence ID" value="SER43117.1"/>
    <property type="molecule type" value="Genomic_DNA"/>
</dbReference>
<proteinExistence type="inferred from homology"/>
<accession>A0A1H9P4W0</accession>
<organism evidence="6 7">
    <name type="scientific">Granulicatella balaenopterae</name>
    <dbReference type="NCBI Taxonomy" id="137733"/>
    <lineage>
        <taxon>Bacteria</taxon>
        <taxon>Bacillati</taxon>
        <taxon>Bacillota</taxon>
        <taxon>Bacilli</taxon>
        <taxon>Lactobacillales</taxon>
        <taxon>Carnobacteriaceae</taxon>
        <taxon>Granulicatella</taxon>
    </lineage>
</organism>
<gene>
    <name evidence="6" type="ORF">SAMN05421767_15019</name>
</gene>
<dbReference type="InterPro" id="IPR013785">
    <property type="entry name" value="Aldolase_TIM"/>
</dbReference>
<dbReference type="RefSeq" id="WP_089747853.1">
    <property type="nucleotide sequence ID" value="NZ_FOGF01000050.1"/>
</dbReference>
<name>A0A1H9P4W0_9LACT</name>
<dbReference type="Gene3D" id="3.20.20.70">
    <property type="entry name" value="Aldolase class I"/>
    <property type="match status" value="1"/>
</dbReference>